<feature type="compositionally biased region" description="Acidic residues" evidence="1">
    <location>
        <begin position="966"/>
        <end position="988"/>
    </location>
</feature>
<feature type="compositionally biased region" description="Acidic residues" evidence="1">
    <location>
        <begin position="191"/>
        <end position="202"/>
    </location>
</feature>
<feature type="compositionally biased region" description="Basic and acidic residues" evidence="1">
    <location>
        <begin position="612"/>
        <end position="621"/>
    </location>
</feature>
<proteinExistence type="predicted"/>
<feature type="region of interest" description="Disordered" evidence="1">
    <location>
        <begin position="873"/>
        <end position="1409"/>
    </location>
</feature>
<dbReference type="STRING" id="1884261.A0A5C3QYS0"/>
<feature type="region of interest" description="Disordered" evidence="1">
    <location>
        <begin position="393"/>
        <end position="426"/>
    </location>
</feature>
<feature type="region of interest" description="Disordered" evidence="1">
    <location>
        <begin position="69"/>
        <end position="375"/>
    </location>
</feature>
<feature type="compositionally biased region" description="Acidic residues" evidence="1">
    <location>
        <begin position="1188"/>
        <end position="1197"/>
    </location>
</feature>
<feature type="compositionally biased region" description="Basic and acidic residues" evidence="1">
    <location>
        <begin position="1145"/>
        <end position="1161"/>
    </location>
</feature>
<feature type="compositionally biased region" description="Acidic residues" evidence="1">
    <location>
        <begin position="126"/>
        <end position="144"/>
    </location>
</feature>
<reference evidence="2 3" key="1">
    <citation type="journal article" date="2019" name="Nat. Ecol. Evol.">
        <title>Megaphylogeny resolves global patterns of mushroom evolution.</title>
        <authorList>
            <person name="Varga T."/>
            <person name="Krizsan K."/>
            <person name="Foldi C."/>
            <person name="Dima B."/>
            <person name="Sanchez-Garcia M."/>
            <person name="Sanchez-Ramirez S."/>
            <person name="Szollosi G.J."/>
            <person name="Szarkandi J.G."/>
            <person name="Papp V."/>
            <person name="Albert L."/>
            <person name="Andreopoulos W."/>
            <person name="Angelini C."/>
            <person name="Antonin V."/>
            <person name="Barry K.W."/>
            <person name="Bougher N.L."/>
            <person name="Buchanan P."/>
            <person name="Buyck B."/>
            <person name="Bense V."/>
            <person name="Catcheside P."/>
            <person name="Chovatia M."/>
            <person name="Cooper J."/>
            <person name="Damon W."/>
            <person name="Desjardin D."/>
            <person name="Finy P."/>
            <person name="Geml J."/>
            <person name="Haridas S."/>
            <person name="Hughes K."/>
            <person name="Justo A."/>
            <person name="Karasinski D."/>
            <person name="Kautmanova I."/>
            <person name="Kiss B."/>
            <person name="Kocsube S."/>
            <person name="Kotiranta H."/>
            <person name="LaButti K.M."/>
            <person name="Lechner B.E."/>
            <person name="Liimatainen K."/>
            <person name="Lipzen A."/>
            <person name="Lukacs Z."/>
            <person name="Mihaltcheva S."/>
            <person name="Morgado L.N."/>
            <person name="Niskanen T."/>
            <person name="Noordeloos M.E."/>
            <person name="Ohm R.A."/>
            <person name="Ortiz-Santana B."/>
            <person name="Ovrebo C."/>
            <person name="Racz N."/>
            <person name="Riley R."/>
            <person name="Savchenko A."/>
            <person name="Shiryaev A."/>
            <person name="Soop K."/>
            <person name="Spirin V."/>
            <person name="Szebenyi C."/>
            <person name="Tomsovsky M."/>
            <person name="Tulloss R.E."/>
            <person name="Uehling J."/>
            <person name="Grigoriev I.V."/>
            <person name="Vagvolgyi C."/>
            <person name="Papp T."/>
            <person name="Martin F.M."/>
            <person name="Miettinen O."/>
            <person name="Hibbett D.S."/>
            <person name="Nagy L.G."/>
        </authorList>
    </citation>
    <scope>NUCLEOTIDE SEQUENCE [LARGE SCALE GENOMIC DNA]</scope>
    <source>
        <strain evidence="2 3">CBS 309.79</strain>
    </source>
</reference>
<feature type="compositionally biased region" description="Low complexity" evidence="1">
    <location>
        <begin position="805"/>
        <end position="819"/>
    </location>
</feature>
<evidence type="ECO:0000313" key="2">
    <source>
        <dbReference type="EMBL" id="TFL07166.1"/>
    </source>
</evidence>
<feature type="region of interest" description="Disordered" evidence="1">
    <location>
        <begin position="782"/>
        <end position="819"/>
    </location>
</feature>
<feature type="region of interest" description="Disordered" evidence="1">
    <location>
        <begin position="1510"/>
        <end position="1725"/>
    </location>
</feature>
<name>A0A5C3QYS0_9AGAR</name>
<feature type="compositionally biased region" description="Basic and acidic residues" evidence="1">
    <location>
        <begin position="263"/>
        <end position="273"/>
    </location>
</feature>
<feature type="compositionally biased region" description="Basic and acidic residues" evidence="1">
    <location>
        <begin position="69"/>
        <end position="79"/>
    </location>
</feature>
<feature type="compositionally biased region" description="Basic and acidic residues" evidence="1">
    <location>
        <begin position="1257"/>
        <end position="1268"/>
    </location>
</feature>
<dbReference type="Proteomes" id="UP000305067">
    <property type="component" value="Unassembled WGS sequence"/>
</dbReference>
<sequence length="1725" mass="186566">MSGRYSINGSRSLSALSGSAALKTPSAASLKAPIHNPYDKFSGAQFDAFISDITGALRGALGGIDYEVQKKQEENEKKVASTASPRSDSNADPFEAGDSISAVLRRQRKGKERDPAEGPGLFAESGDLEEDPIGVDDSDEEVEESLGARYEDEEDRSASDSVSDDGEEGEEMATGECYSDEDLEEPRVEDEYSDEEEYEDEPAEQHEDPRRKQPAVMRTSRDARYEEDEVAEEEDDNEYDEEEGSFADDNEQHQYEQDADSDGSARSESRSPEAEVIDLLSDDDEELDGGVGSGRQGSEESMQYEDDEPLDSRSSPPPIAHSPLCEDRSPDEDEEDDQLTPQVAPGQGYIAEDMRPFVASRSTSPSLQQPLDQEDPWDPLRLFAEDFYAGGDNIGNSLTPEQVSAHQLSGDDRFGTPMGVDVDEPTITKAPFGTVFQAPKEDAPAMYSYRWAMPSPPPNPPSLDQMRGERDVDTKVEEQHLSEPAQSDLLNPIALPEDFKLGVSEDADPEALIEAIQFVSVPDYVVSQPSDGDDDSQSEDEDEGVRFPPLGTSDLDHDAYPPRASDVYFSDEDADADLDARVEEAEEEDQILDMDTPTDRPEPVALHSSHSPRQESVKEMTPELEISGAPVLETASNLPVDELGDDMQTDAVAGDLAQDGDQEGAVDALKSDRQPAPDLDTPLPSIVVDEIPALETATADPLQILPPVCADPDMLDPVEYSPEPEFNEFMVPGLFTPANNMSLPDSPAASGPSSQNGLDELLDRVLAGSNALAMFPSPAELAAEDELLERPTAADTNEDEREETTTVVSVEESTSISTTHVEVGEDKRDMVLAASSTEETTTVVTQQVSPEDTTSILPAANGAALLPEGVAVEDEEVEVEDEQSNLALEDQVLGYPVDASASPGPERIVSGELEEDPISVSEDDDDEVDAEPELDAEHELDADQVLDAEQALDADQVLDADHELDADGESDDEPDADQELDGEADLDNQADKADGSDGWTTLADADQHTPDPSDPNEDPFRLMGTNSTVAPGEVHDDTPKEEISPPKLIDDGGDAEDTPISRDTSTPLAEDASKVASPRTQPLEDDELDRSIPTEEISQLAPEDEEVDSPASTPPDNNRDVVEAPVDNRTTSVSIVEEEAQASAPEDRQDDSLATTRKEAETEKEETELSTTRDYADPIVSSRHSEAPESEIIEQADTDTAVARPAVFERSTSSQSLIPTGDQARSSKRKRQDSDGSSLIPRPKLRKNASSRSVLSTKDKDKGKERQRSGSPASSSGASAASKLLKPSSIQSSRASSVAPQEDIPASPSVNEGGSQDTQMSVLLHKHRPNPVRHHSHLPTLIVQSNQQRQAQSQQQAQQGSSQKPPSQADNADSPTTPSTSTPAHQPNYTPARVEASGRGASGSSPVTRSNCRFRRISVPREEGGPRVYFIIPGCSLNDKELMDDEEIADHGDATISDSRRMVSDVGTLDFVSEYLLGVLRQLVGLDLLREQEVYYLPQPGEEIRRRAANVSKASLGRRATRESFGSGPSVYGSTPSETAYSPRKSSSLRPPQSGSINSISTGSTSAKSKKLRRTLRYSASVSSAELDQHSDTDDAGPAAKKPKLEQEASEPGSSQATTVGEGKKKGVRRKRLTSEAAAYTPGEDEDDKHEEDDLEEQEQKKRKKKRGVKRTRTSEIPPSPLATNSGDVNPRKTKRQRSKRTVDKDAGAATVTPDATADTPQVEE</sequence>
<feature type="compositionally biased region" description="Polar residues" evidence="1">
    <location>
        <begin position="81"/>
        <end position="90"/>
    </location>
</feature>
<feature type="compositionally biased region" description="Polar residues" evidence="1">
    <location>
        <begin position="1308"/>
        <end position="1321"/>
    </location>
</feature>
<feature type="compositionally biased region" description="Basic residues" evidence="1">
    <location>
        <begin position="1661"/>
        <end position="1672"/>
    </location>
</feature>
<feature type="compositionally biased region" description="Low complexity" evidence="1">
    <location>
        <begin position="1269"/>
        <end position="1297"/>
    </location>
</feature>
<feature type="compositionally biased region" description="Basic residues" evidence="1">
    <location>
        <begin position="1324"/>
        <end position="1337"/>
    </location>
</feature>
<feature type="compositionally biased region" description="Low complexity" evidence="1">
    <location>
        <begin position="1344"/>
        <end position="1383"/>
    </location>
</feature>
<dbReference type="OrthoDB" id="2804229at2759"/>
<feature type="compositionally biased region" description="Acidic residues" evidence="1">
    <location>
        <begin position="942"/>
        <end position="958"/>
    </location>
</feature>
<evidence type="ECO:0000256" key="1">
    <source>
        <dbReference type="SAM" id="MobiDB-lite"/>
    </source>
</evidence>
<feature type="region of interest" description="Disordered" evidence="1">
    <location>
        <begin position="449"/>
        <end position="491"/>
    </location>
</feature>
<feature type="compositionally biased region" description="Polar residues" evidence="1">
    <location>
        <begin position="1532"/>
        <end position="1553"/>
    </location>
</feature>
<feature type="region of interest" description="Disordered" evidence="1">
    <location>
        <begin position="650"/>
        <end position="684"/>
    </location>
</feature>
<feature type="compositionally biased region" description="Acidic residues" evidence="1">
    <location>
        <begin position="225"/>
        <end position="249"/>
    </location>
</feature>
<keyword evidence="3" id="KW-1185">Reference proteome</keyword>
<feature type="compositionally biased region" description="Basic and acidic residues" evidence="1">
    <location>
        <begin position="1033"/>
        <end position="1050"/>
    </location>
</feature>
<feature type="compositionally biased region" description="Acidic residues" evidence="1">
    <location>
        <begin position="873"/>
        <end position="883"/>
    </location>
</feature>
<feature type="compositionally biased region" description="Acidic residues" evidence="1">
    <location>
        <begin position="531"/>
        <end position="543"/>
    </location>
</feature>
<feature type="compositionally biased region" description="Acidic residues" evidence="1">
    <location>
        <begin position="1643"/>
        <end position="1657"/>
    </location>
</feature>
<dbReference type="EMBL" id="ML178814">
    <property type="protein sequence ID" value="TFL07166.1"/>
    <property type="molecule type" value="Genomic_DNA"/>
</dbReference>
<feature type="region of interest" description="Disordered" evidence="1">
    <location>
        <begin position="522"/>
        <end position="630"/>
    </location>
</feature>
<feature type="compositionally biased region" description="Acidic residues" evidence="1">
    <location>
        <begin position="329"/>
        <end position="338"/>
    </location>
</feature>
<gene>
    <name evidence="2" type="ORF">BDV98DRAFT_599494</name>
</gene>
<feature type="compositionally biased region" description="Polar residues" evidence="1">
    <location>
        <begin position="360"/>
        <end position="371"/>
    </location>
</feature>
<feature type="compositionally biased region" description="Acidic residues" evidence="1">
    <location>
        <begin position="912"/>
        <end position="934"/>
    </location>
</feature>
<feature type="compositionally biased region" description="Low complexity" evidence="1">
    <location>
        <begin position="1708"/>
        <end position="1725"/>
    </location>
</feature>
<feature type="compositionally biased region" description="Acidic residues" evidence="1">
    <location>
        <begin position="162"/>
        <end position="184"/>
    </location>
</feature>
<feature type="compositionally biased region" description="Basic and acidic residues" evidence="1">
    <location>
        <begin position="466"/>
        <end position="481"/>
    </location>
</feature>
<feature type="compositionally biased region" description="Low complexity" evidence="1">
    <location>
        <begin position="1554"/>
        <end position="1566"/>
    </location>
</feature>
<organism evidence="2 3">
    <name type="scientific">Pterulicium gracile</name>
    <dbReference type="NCBI Taxonomy" id="1884261"/>
    <lineage>
        <taxon>Eukaryota</taxon>
        <taxon>Fungi</taxon>
        <taxon>Dikarya</taxon>
        <taxon>Basidiomycota</taxon>
        <taxon>Agaricomycotina</taxon>
        <taxon>Agaricomycetes</taxon>
        <taxon>Agaricomycetidae</taxon>
        <taxon>Agaricales</taxon>
        <taxon>Pleurotineae</taxon>
        <taxon>Pterulaceae</taxon>
        <taxon>Pterulicium</taxon>
    </lineage>
</organism>
<evidence type="ECO:0000313" key="3">
    <source>
        <dbReference type="Proteomes" id="UP000305067"/>
    </source>
</evidence>
<feature type="compositionally biased region" description="Polar residues" evidence="1">
    <location>
        <begin position="394"/>
        <end position="407"/>
    </location>
</feature>
<protein>
    <submittedName>
        <fullName evidence="2">Uncharacterized protein</fullName>
    </submittedName>
</protein>
<accession>A0A5C3QYS0</accession>